<evidence type="ECO:0000256" key="3">
    <source>
        <dbReference type="SAM" id="Phobius"/>
    </source>
</evidence>
<evidence type="ECO:0000313" key="6">
    <source>
        <dbReference type="Proteomes" id="UP001499851"/>
    </source>
</evidence>
<feature type="region of interest" description="Disordered" evidence="2">
    <location>
        <begin position="66"/>
        <end position="205"/>
    </location>
</feature>
<dbReference type="Pfam" id="PF00072">
    <property type="entry name" value="Response_reg"/>
    <property type="match status" value="1"/>
</dbReference>
<evidence type="ECO:0000313" key="5">
    <source>
        <dbReference type="EMBL" id="GAA1664963.1"/>
    </source>
</evidence>
<dbReference type="SUPFAM" id="SSF52172">
    <property type="entry name" value="CheY-like"/>
    <property type="match status" value="1"/>
</dbReference>
<accession>A0ABN2G3Y2</accession>
<evidence type="ECO:0000259" key="4">
    <source>
        <dbReference type="PROSITE" id="PS50110"/>
    </source>
</evidence>
<name>A0ABN2G3Y2_9ACTN</name>
<feature type="compositionally biased region" description="Pro residues" evidence="2">
    <location>
        <begin position="184"/>
        <end position="204"/>
    </location>
</feature>
<keyword evidence="3" id="KW-0472">Membrane</keyword>
<keyword evidence="3" id="KW-1133">Transmembrane helix</keyword>
<feature type="domain" description="Response regulatory" evidence="4">
    <location>
        <begin position="248"/>
        <end position="361"/>
    </location>
</feature>
<dbReference type="EMBL" id="BAAAQF010000004">
    <property type="protein sequence ID" value="GAA1664963.1"/>
    <property type="molecule type" value="Genomic_DNA"/>
</dbReference>
<dbReference type="InterPro" id="IPR011006">
    <property type="entry name" value="CheY-like_superfamily"/>
</dbReference>
<dbReference type="InterPro" id="IPR001789">
    <property type="entry name" value="Sig_transdc_resp-reg_receiver"/>
</dbReference>
<keyword evidence="3" id="KW-0812">Transmembrane</keyword>
<feature type="modified residue" description="4-aspartylphosphate" evidence="1">
    <location>
        <position position="297"/>
    </location>
</feature>
<evidence type="ECO:0000256" key="2">
    <source>
        <dbReference type="SAM" id="MobiDB-lite"/>
    </source>
</evidence>
<dbReference type="Proteomes" id="UP001499851">
    <property type="component" value="Unassembled WGS sequence"/>
</dbReference>
<dbReference type="Gene3D" id="3.40.50.2300">
    <property type="match status" value="1"/>
</dbReference>
<protein>
    <recommendedName>
        <fullName evidence="4">Response regulatory domain-containing protein</fullName>
    </recommendedName>
</protein>
<feature type="compositionally biased region" description="Pro residues" evidence="2">
    <location>
        <begin position="69"/>
        <end position="92"/>
    </location>
</feature>
<comment type="caution">
    <text evidence="5">The sequence shown here is derived from an EMBL/GenBank/DDBJ whole genome shotgun (WGS) entry which is preliminary data.</text>
</comment>
<dbReference type="CDD" id="cd00156">
    <property type="entry name" value="REC"/>
    <property type="match status" value="1"/>
</dbReference>
<evidence type="ECO:0000256" key="1">
    <source>
        <dbReference type="PROSITE-ProRule" id="PRU00169"/>
    </source>
</evidence>
<reference evidence="5 6" key="1">
    <citation type="journal article" date="2019" name="Int. J. Syst. Evol. Microbiol.">
        <title>The Global Catalogue of Microorganisms (GCM) 10K type strain sequencing project: providing services to taxonomists for standard genome sequencing and annotation.</title>
        <authorList>
            <consortium name="The Broad Institute Genomics Platform"/>
            <consortium name="The Broad Institute Genome Sequencing Center for Infectious Disease"/>
            <person name="Wu L."/>
            <person name="Ma J."/>
        </authorList>
    </citation>
    <scope>NUCLEOTIDE SEQUENCE [LARGE SCALE GENOMIC DNA]</scope>
    <source>
        <strain evidence="5 6">JCM 16001</strain>
    </source>
</reference>
<proteinExistence type="predicted"/>
<feature type="compositionally biased region" description="Low complexity" evidence="2">
    <location>
        <begin position="160"/>
        <end position="174"/>
    </location>
</feature>
<keyword evidence="6" id="KW-1185">Reference proteome</keyword>
<dbReference type="PROSITE" id="PS50110">
    <property type="entry name" value="RESPONSE_REGULATORY"/>
    <property type="match status" value="1"/>
</dbReference>
<gene>
    <name evidence="5" type="ORF">GCM10009830_08120</name>
</gene>
<organism evidence="5 6">
    <name type="scientific">Glycomyces endophyticus</name>
    <dbReference type="NCBI Taxonomy" id="480996"/>
    <lineage>
        <taxon>Bacteria</taxon>
        <taxon>Bacillati</taxon>
        <taxon>Actinomycetota</taxon>
        <taxon>Actinomycetes</taxon>
        <taxon>Glycomycetales</taxon>
        <taxon>Glycomycetaceae</taxon>
        <taxon>Glycomyces</taxon>
    </lineage>
</organism>
<dbReference type="RefSeq" id="WP_344482040.1">
    <property type="nucleotide sequence ID" value="NZ_BAAAQF010000004.1"/>
</dbReference>
<sequence length="383" mass="40336">MSEAIWIELIKILPAFLWIGFGFIALAVAKRIFSQQAPRMTKVETPWVTVELAQQAIEAATVRGAEPALEPPPPWQIPAPFPAPVGPAPELRPAPFDNPFTGTAERRPAGPYGDAPGGLVPVGDAAGSPPADEDAEDPPFQTEPARLRPPNTPPADEPADGAGANANGDQPAGPLTEPRQGTPEIPPYQFAPPPTTTYYAPPPGGRGAYASVPPLPYQQAAYSAADAQRGRRAATRLALAADLLNGGAILWVDDHPEWNAPLVRLFRTAGITVDSAASTDEAMRALDNRSYDLVITDMGRQADPGGEHAGVDLLDRMVAAGVPTPAAVFTSLQAARTTVHPRAAVATNSPEELVDTVVDLVGTRRSRLAPSGGSSWIDRLRGR</sequence>
<feature type="transmembrane region" description="Helical" evidence="3">
    <location>
        <begin position="12"/>
        <end position="33"/>
    </location>
</feature>
<keyword evidence="1" id="KW-0597">Phosphoprotein</keyword>